<keyword evidence="3" id="KW-1185">Reference proteome</keyword>
<dbReference type="AlphaFoldDB" id="D9XEP5"/>
<name>D9XEP5_STRVT</name>
<gene>
    <name evidence="2" type="ORF">SSQG_07361</name>
</gene>
<dbReference type="PANTHER" id="PTHR34400:SF4">
    <property type="entry name" value="MEMBRANE PROTEIN"/>
    <property type="match status" value="1"/>
</dbReference>
<reference evidence="3" key="1">
    <citation type="submission" date="2009-02" db="EMBL/GenBank/DDBJ databases">
        <title>Annotation of Streptomyces viridochromogenes strain DSM 40736.</title>
        <authorList>
            <consortium name="The Broad Institute Genome Sequencing Platform"/>
            <consortium name="Broad Institute Microbial Sequencing Center"/>
            <person name="Fischbach M."/>
            <person name="Godfrey P."/>
            <person name="Ward D."/>
            <person name="Young S."/>
            <person name="Zeng Q."/>
            <person name="Koehrsen M."/>
            <person name="Alvarado L."/>
            <person name="Berlin A.M."/>
            <person name="Bochicchio J."/>
            <person name="Borenstein D."/>
            <person name="Chapman S.B."/>
            <person name="Chen Z."/>
            <person name="Engels R."/>
            <person name="Freedman E."/>
            <person name="Gellesch M."/>
            <person name="Goldberg J."/>
            <person name="Griggs A."/>
            <person name="Gujja S."/>
            <person name="Heilman E.R."/>
            <person name="Heiman D.I."/>
            <person name="Hepburn T.A."/>
            <person name="Howarth C."/>
            <person name="Jen D."/>
            <person name="Larson L."/>
            <person name="Lewis B."/>
            <person name="Mehta T."/>
            <person name="Park D."/>
            <person name="Pearson M."/>
            <person name="Richards J."/>
            <person name="Roberts A."/>
            <person name="Saif S."/>
            <person name="Shea T.D."/>
            <person name="Shenoy N."/>
            <person name="Sisk P."/>
            <person name="Stolte C."/>
            <person name="Sykes S.N."/>
            <person name="Thomson T."/>
            <person name="Walk T."/>
            <person name="White J."/>
            <person name="Yandava C."/>
            <person name="Straight P."/>
            <person name="Clardy J."/>
            <person name="Hung D."/>
            <person name="Kolter R."/>
            <person name="Mekalanos J."/>
            <person name="Walker S."/>
            <person name="Walsh C.T."/>
            <person name="Wieland-Brown L.C."/>
            <person name="Haas B."/>
            <person name="Nusbaum C."/>
            <person name="Birren B."/>
        </authorList>
    </citation>
    <scope>NUCLEOTIDE SEQUENCE [LARGE SCALE GENOMIC DNA]</scope>
    <source>
        <strain evidence="3">DSM 40736 / JCM 4977 / BCRC 1201 / Tue 494</strain>
    </source>
</reference>
<dbReference type="InterPro" id="IPR012347">
    <property type="entry name" value="Ferritin-like"/>
</dbReference>
<dbReference type="Proteomes" id="UP000004184">
    <property type="component" value="Unassembled WGS sequence"/>
</dbReference>
<protein>
    <recommendedName>
        <fullName evidence="1">Iminophenyl-pyruvate dimer synthase domain-containing protein</fullName>
    </recommendedName>
</protein>
<evidence type="ECO:0000313" key="2">
    <source>
        <dbReference type="EMBL" id="EFL36843.1"/>
    </source>
</evidence>
<dbReference type="HOGENOM" id="CLU_043311_0_0_11"/>
<proteinExistence type="predicted"/>
<dbReference type="STRING" id="591159.SSQG_07361"/>
<dbReference type="EMBL" id="GG657757">
    <property type="protein sequence ID" value="EFL36843.1"/>
    <property type="molecule type" value="Genomic_DNA"/>
</dbReference>
<feature type="domain" description="Iminophenyl-pyruvate dimer synthase" evidence="1">
    <location>
        <begin position="71"/>
        <end position="273"/>
    </location>
</feature>
<dbReference type="PANTHER" id="PTHR34400">
    <property type="match status" value="1"/>
</dbReference>
<dbReference type="InterPro" id="IPR026820">
    <property type="entry name" value="VioB/RebD_dom"/>
</dbReference>
<accession>D9XEP5</accession>
<evidence type="ECO:0000313" key="3">
    <source>
        <dbReference type="Proteomes" id="UP000004184"/>
    </source>
</evidence>
<organism evidence="2 3">
    <name type="scientific">Streptomyces viridochromogenes (strain DSM 40736 / JCM 4977 / BCRC 1201 / Tue 494)</name>
    <dbReference type="NCBI Taxonomy" id="591159"/>
    <lineage>
        <taxon>Bacteria</taxon>
        <taxon>Bacillati</taxon>
        <taxon>Actinomycetota</taxon>
        <taxon>Actinomycetes</taxon>
        <taxon>Kitasatosporales</taxon>
        <taxon>Streptomycetaceae</taxon>
        <taxon>Streptomyces</taxon>
    </lineage>
</organism>
<sequence length="395" mass="43666">MPICATRGVVLTRATCDWATYDEKGIRREPRTAHERGISVTSLVDYRSNRIVQLMQEPVERRDAAWLRESLQQAVLLELATLPPYLCGLWSIKDPVQDEGVFNAIREIVFDEMSHLGLAGNLLTTIGGFPHLSDERTAPAYPGPLPGGVRPDLTVSLSGLTKNSLDMYARIEEPDHPIAKADTYTSIGAFYSAVLAAFREHPELITGSHQLTRNMAHHGQGNTIVAIGNLADVEAAIGVIKEQGEGTSASPENPHPGDAGELAHYYVFREIYHGRKLVKTSENPDRWEFVGDRIPMPRCRPMATVPSGGWGTTGVSAPDADTRRLLDEFNHVYSEMLRLLEAAWKADLPATRKDLLNRAVHQMSDLQRRAPTLMDRPLPGGSGETYGPEFRYVPV</sequence>
<dbReference type="eggNOG" id="COG1633">
    <property type="taxonomic scope" value="Bacteria"/>
</dbReference>
<dbReference type="Pfam" id="PF12902">
    <property type="entry name" value="Ferritin-like"/>
    <property type="match status" value="1"/>
</dbReference>
<dbReference type="Gene3D" id="1.20.1260.10">
    <property type="match status" value="1"/>
</dbReference>
<evidence type="ECO:0000259" key="1">
    <source>
        <dbReference type="Pfam" id="PF12902"/>
    </source>
</evidence>